<sequence length="113" mass="12137">MLVTTETATSDLVIEERLGIISAEVVIGMHIFKDVLVGIRNTVGGRSKTYQDDLRNMREQVIGELQAEALKTGANAVIAVSLDYQEIGSKAQSMLMVLASGTAVKLAARSEQT</sequence>
<organism evidence="3 4">
    <name type="scientific">Dinoroseobacter shibae (strain DSM 16493 / NCIMB 14021 / DFL 12)</name>
    <dbReference type="NCBI Taxonomy" id="398580"/>
    <lineage>
        <taxon>Bacteria</taxon>
        <taxon>Pseudomonadati</taxon>
        <taxon>Pseudomonadota</taxon>
        <taxon>Alphaproteobacteria</taxon>
        <taxon>Rhodobacterales</taxon>
        <taxon>Roseobacteraceae</taxon>
        <taxon>Dinoroseobacter</taxon>
    </lineage>
</organism>
<comment type="similarity">
    <text evidence="1 2">Belongs to the UPF0145 family.</text>
</comment>
<dbReference type="eggNOG" id="COG0393">
    <property type="taxonomic scope" value="Bacteria"/>
</dbReference>
<dbReference type="Pfam" id="PF01906">
    <property type="entry name" value="YbjQ_1"/>
    <property type="match status" value="1"/>
</dbReference>
<dbReference type="AlphaFoldDB" id="A8LKD8"/>
<proteinExistence type="inferred from homology"/>
<dbReference type="HOGENOM" id="CLU_117144_3_2_5"/>
<dbReference type="Gene3D" id="3.30.110.70">
    <property type="entry name" value="Hypothetical protein apc22750. Chain B"/>
    <property type="match status" value="1"/>
</dbReference>
<evidence type="ECO:0000313" key="4">
    <source>
        <dbReference type="Proteomes" id="UP000006833"/>
    </source>
</evidence>
<keyword evidence="4" id="KW-1185">Reference proteome</keyword>
<dbReference type="SUPFAM" id="SSF117782">
    <property type="entry name" value="YbjQ-like"/>
    <property type="match status" value="1"/>
</dbReference>
<dbReference type="PANTHER" id="PTHR34068">
    <property type="entry name" value="UPF0145 PROTEIN YBJQ"/>
    <property type="match status" value="1"/>
</dbReference>
<protein>
    <recommendedName>
        <fullName evidence="2">UPF0145 protein Dshi_2988</fullName>
    </recommendedName>
</protein>
<dbReference type="PANTHER" id="PTHR34068:SF1">
    <property type="entry name" value="UPF0145 PROTEIN YBJQ"/>
    <property type="match status" value="1"/>
</dbReference>
<name>A8LKD8_DINSH</name>
<gene>
    <name evidence="3" type="ordered locus">Dshi_2988</name>
</gene>
<dbReference type="Proteomes" id="UP000006833">
    <property type="component" value="Chromosome"/>
</dbReference>
<dbReference type="KEGG" id="dsh:Dshi_2988"/>
<evidence type="ECO:0000256" key="2">
    <source>
        <dbReference type="HAMAP-Rule" id="MF_00338"/>
    </source>
</evidence>
<dbReference type="EMBL" id="CP000830">
    <property type="protein sequence ID" value="ABV94721.1"/>
    <property type="molecule type" value="Genomic_DNA"/>
</dbReference>
<accession>A8LKD8</accession>
<reference evidence="4" key="1">
    <citation type="journal article" date="2010" name="ISME J.">
        <title>The complete genome sequence of the algal symbiont Dinoroseobacter shibae: a hitchhiker's guide to life in the sea.</title>
        <authorList>
            <person name="Wagner-Dobler I."/>
            <person name="Ballhausen B."/>
            <person name="Berger M."/>
            <person name="Brinkhoff T."/>
            <person name="Buchholz I."/>
            <person name="Bunk B."/>
            <person name="Cypionka H."/>
            <person name="Daniel R."/>
            <person name="Drepper T."/>
            <person name="Gerdts G."/>
            <person name="Hahnke S."/>
            <person name="Han C."/>
            <person name="Jahn D."/>
            <person name="Kalhoefer D."/>
            <person name="Kiss H."/>
            <person name="Klenk H.P."/>
            <person name="Kyrpides N."/>
            <person name="Liebl W."/>
            <person name="Liesegang H."/>
            <person name="Meincke L."/>
            <person name="Pati A."/>
            <person name="Petersen J."/>
            <person name="Piekarski T."/>
            <person name="Pommerenke C."/>
            <person name="Pradella S."/>
            <person name="Pukall R."/>
            <person name="Rabus R."/>
            <person name="Stackebrandt E."/>
            <person name="Thole S."/>
            <person name="Thompson L."/>
            <person name="Tielen P."/>
            <person name="Tomasch J."/>
            <person name="von Jan M."/>
            <person name="Wanphrut N."/>
            <person name="Wichels A."/>
            <person name="Zech H."/>
            <person name="Simon M."/>
        </authorList>
    </citation>
    <scope>NUCLEOTIDE SEQUENCE [LARGE SCALE GENOMIC DNA]</scope>
    <source>
        <strain evidence="4">DSM 16493 / NCIMB 14021 / DFL 12</strain>
    </source>
</reference>
<dbReference type="InterPro" id="IPR002765">
    <property type="entry name" value="UPF0145_YbjQ-like"/>
</dbReference>
<dbReference type="HAMAP" id="MF_00338">
    <property type="entry name" value="UPF0145"/>
    <property type="match status" value="1"/>
</dbReference>
<dbReference type="STRING" id="398580.Dshi_2988"/>
<evidence type="ECO:0000256" key="1">
    <source>
        <dbReference type="ARBA" id="ARBA00010751"/>
    </source>
</evidence>
<evidence type="ECO:0000313" key="3">
    <source>
        <dbReference type="EMBL" id="ABV94721.1"/>
    </source>
</evidence>
<dbReference type="InterPro" id="IPR035439">
    <property type="entry name" value="UPF0145_dom_sf"/>
</dbReference>